<organism evidence="2 3">
    <name type="scientific">Sphingobium naphthae</name>
    <dbReference type="NCBI Taxonomy" id="1886786"/>
    <lineage>
        <taxon>Bacteria</taxon>
        <taxon>Pseudomonadati</taxon>
        <taxon>Pseudomonadota</taxon>
        <taxon>Alphaproteobacteria</taxon>
        <taxon>Sphingomonadales</taxon>
        <taxon>Sphingomonadaceae</taxon>
        <taxon>Sphingobium</taxon>
    </lineage>
</organism>
<name>A0ABU3ZVN5_9SPHN</name>
<protein>
    <submittedName>
        <fullName evidence="2">Uncharacterized protein</fullName>
    </submittedName>
</protein>
<evidence type="ECO:0000313" key="2">
    <source>
        <dbReference type="EMBL" id="MDV5823575.1"/>
    </source>
</evidence>
<evidence type="ECO:0000313" key="3">
    <source>
        <dbReference type="Proteomes" id="UP001185984"/>
    </source>
</evidence>
<feature type="transmembrane region" description="Helical" evidence="1">
    <location>
        <begin position="6"/>
        <end position="26"/>
    </location>
</feature>
<dbReference type="Proteomes" id="UP001185984">
    <property type="component" value="Unassembled WGS sequence"/>
</dbReference>
<keyword evidence="3" id="KW-1185">Reference proteome</keyword>
<accession>A0ABU3ZVN5</accession>
<dbReference type="EMBL" id="JAPTHD010000002">
    <property type="protein sequence ID" value="MDV5823575.1"/>
    <property type="molecule type" value="Genomic_DNA"/>
</dbReference>
<comment type="caution">
    <text evidence="2">The sequence shown here is derived from an EMBL/GenBank/DDBJ whole genome shotgun (WGS) entry which is preliminary data.</text>
</comment>
<keyword evidence="1" id="KW-1133">Transmembrane helix</keyword>
<keyword evidence="1" id="KW-0472">Membrane</keyword>
<gene>
    <name evidence="2" type="ORF">O0R41_08210</name>
</gene>
<sequence length="61" mass="6661">MDGSIWSLAVIGGPVLLGLVLIFVIISNKRRKDPRDIARTEQATDDLYRKMDAEDKASGSG</sequence>
<proteinExistence type="predicted"/>
<reference evidence="3" key="1">
    <citation type="journal article" date="2022" name="J Environ Chem Eng">
        <title>Biodegradation of petroleum oil using a constructed nonpathogenic and heavy metal-tolerant bacterial consortium isolated from marine sponges.</title>
        <authorList>
            <person name="Dechsakulwatana C."/>
            <person name="Rungsihiranrut A."/>
            <person name="Muangchinda C."/>
            <person name="Ningthoujam R."/>
            <person name="Klankeo P."/>
            <person name="Pinyakong O."/>
        </authorList>
    </citation>
    <scope>NUCLEOTIDE SEQUENCE [LARGE SCALE GENOMIC DNA]</scope>
    <source>
        <strain evidence="3">MO2-4</strain>
    </source>
</reference>
<keyword evidence="1" id="KW-0812">Transmembrane</keyword>
<evidence type="ECO:0000256" key="1">
    <source>
        <dbReference type="SAM" id="Phobius"/>
    </source>
</evidence>
<dbReference type="RefSeq" id="WP_317516514.1">
    <property type="nucleotide sequence ID" value="NZ_CP171454.1"/>
</dbReference>